<dbReference type="EMBL" id="LGEM01000039">
    <property type="protein sequence ID" value="KUP97110.1"/>
    <property type="molecule type" value="Genomic_DNA"/>
</dbReference>
<evidence type="ECO:0000256" key="1">
    <source>
        <dbReference type="SAM" id="SignalP"/>
    </source>
</evidence>
<proteinExistence type="predicted"/>
<evidence type="ECO:0000313" key="4">
    <source>
        <dbReference type="Proteomes" id="UP000074382"/>
    </source>
</evidence>
<dbReference type="InterPro" id="IPR039424">
    <property type="entry name" value="SBP_5"/>
</dbReference>
<dbReference type="InterPro" id="IPR000914">
    <property type="entry name" value="SBP_5_dom"/>
</dbReference>
<keyword evidence="4" id="KW-1185">Reference proteome</keyword>
<accession>A0A147KIK0</accession>
<comment type="caution">
    <text evidence="3">The sequence shown here is derived from an EMBL/GenBank/DDBJ whole genome shotgun (WGS) entry which is preliminary data.</text>
</comment>
<dbReference type="PANTHER" id="PTHR30290:SF83">
    <property type="entry name" value="ABC TRANSPORTER SUBSTRATE-BINDING PROTEIN"/>
    <property type="match status" value="1"/>
</dbReference>
<dbReference type="GO" id="GO:0042597">
    <property type="term" value="C:periplasmic space"/>
    <property type="evidence" value="ECO:0007669"/>
    <property type="project" value="UniProtKB-ARBA"/>
</dbReference>
<dbReference type="GO" id="GO:0015833">
    <property type="term" value="P:peptide transport"/>
    <property type="evidence" value="ECO:0007669"/>
    <property type="project" value="TreeGrafter"/>
</dbReference>
<dbReference type="RefSeq" id="WP_068757336.1">
    <property type="nucleotide sequence ID" value="NZ_KQ950183.1"/>
</dbReference>
<dbReference type="PATRIC" id="fig|665004.4.peg.3062"/>
<name>A0A147KIK0_THECS</name>
<dbReference type="GO" id="GO:0043190">
    <property type="term" value="C:ATP-binding cassette (ABC) transporter complex"/>
    <property type="evidence" value="ECO:0007669"/>
    <property type="project" value="InterPro"/>
</dbReference>
<feature type="signal peptide" evidence="1">
    <location>
        <begin position="1"/>
        <end position="23"/>
    </location>
</feature>
<evidence type="ECO:0000259" key="2">
    <source>
        <dbReference type="Pfam" id="PF00496"/>
    </source>
</evidence>
<dbReference type="Gene3D" id="3.40.190.10">
    <property type="entry name" value="Periplasmic binding protein-like II"/>
    <property type="match status" value="1"/>
</dbReference>
<organism evidence="3 4">
    <name type="scientific">Thermobifida cellulosilytica TB100</name>
    <dbReference type="NCBI Taxonomy" id="665004"/>
    <lineage>
        <taxon>Bacteria</taxon>
        <taxon>Bacillati</taxon>
        <taxon>Actinomycetota</taxon>
        <taxon>Actinomycetes</taxon>
        <taxon>Streptosporangiales</taxon>
        <taxon>Nocardiopsidaceae</taxon>
        <taxon>Thermobifida</taxon>
    </lineage>
</organism>
<evidence type="ECO:0000313" key="3">
    <source>
        <dbReference type="EMBL" id="KUP97110.1"/>
    </source>
</evidence>
<dbReference type="AlphaFoldDB" id="A0A147KIK0"/>
<dbReference type="Gene3D" id="3.10.105.10">
    <property type="entry name" value="Dipeptide-binding Protein, Domain 3"/>
    <property type="match status" value="1"/>
</dbReference>
<keyword evidence="1" id="KW-0732">Signal</keyword>
<dbReference type="Pfam" id="PF00496">
    <property type="entry name" value="SBP_bac_5"/>
    <property type="match status" value="1"/>
</dbReference>
<gene>
    <name evidence="3" type="ORF">AC529_08620</name>
</gene>
<protein>
    <submittedName>
        <fullName evidence="3">Peptide ABC transporter substrate-binding protein</fullName>
    </submittedName>
</protein>
<dbReference type="PROSITE" id="PS51257">
    <property type="entry name" value="PROKAR_LIPOPROTEIN"/>
    <property type="match status" value="1"/>
</dbReference>
<dbReference type="STRING" id="665004.AC529_08620"/>
<dbReference type="InterPro" id="IPR030678">
    <property type="entry name" value="Peptide/Ni-bd"/>
</dbReference>
<dbReference type="Proteomes" id="UP000074382">
    <property type="component" value="Unassembled WGS sequence"/>
</dbReference>
<feature type="chain" id="PRO_5038599884" evidence="1">
    <location>
        <begin position="24"/>
        <end position="587"/>
    </location>
</feature>
<dbReference type="GO" id="GO:1904680">
    <property type="term" value="F:peptide transmembrane transporter activity"/>
    <property type="evidence" value="ECO:0007669"/>
    <property type="project" value="TreeGrafter"/>
</dbReference>
<dbReference type="CDD" id="cd08506">
    <property type="entry name" value="PBP2_clavulanate_OppA2"/>
    <property type="match status" value="1"/>
</dbReference>
<dbReference type="OrthoDB" id="5240629at2"/>
<dbReference type="PIRSF" id="PIRSF002741">
    <property type="entry name" value="MppA"/>
    <property type="match status" value="1"/>
</dbReference>
<feature type="domain" description="Solute-binding protein family 5" evidence="2">
    <location>
        <begin position="102"/>
        <end position="497"/>
    </location>
</feature>
<dbReference type="SUPFAM" id="SSF53850">
    <property type="entry name" value="Periplasmic binding protein-like II"/>
    <property type="match status" value="1"/>
</dbReference>
<sequence>MNKRVMGFAAFGAAAALMLTACGGDGGEGGGGGGNGASFDQGSTEIVNPSDATGGTLRYAISSNMESTDPGNTYYGYVWNFSRYYARTLLTYAAAPGQAGTELVPDLAAEMPEVNDDGTEWTVKLQEGLKYEDGSEIVAEDVKYAIARSNFGDQALPNGPKYFQQLLDEDDYDGPYGGDDPLEGFDAIETPDDHTLVFHLKEPFADFLYVLAQPQTAPVPADADKGEQYQSRVVSSGPYKFEDDYTPGNGLVLVRNEEWDPDTDPIRTALPDRITVEEGVDQNEIDQRLVNGELDVDLAGTGLGPAMKGQLVGDEDARNNLDNPTTGAHFYVNINTKVEPLDNLACRQAVQYAVGREGIQRAYGGDLGGQIATQVLPPDIPGADPELDLYEAASGKPNADKAKEKLEECGHPDGFDVNIGVRSDRPAEVDAVEAIQQSLAEVGINAQVKGYPSDTYTNTQAGSPDFVAENKLGLTYYGWMADWPSGYGYMSSILDGDAIKEAGNSNISELDDPEINKLFDEVISVEDPEEQARIYAEIDRLVMENAAILPGVFQKSVIYRPDNLTNVFFNPSWHMYDYMTLGTTETE</sequence>
<dbReference type="PANTHER" id="PTHR30290">
    <property type="entry name" value="PERIPLASMIC BINDING COMPONENT OF ABC TRANSPORTER"/>
    <property type="match status" value="1"/>
</dbReference>
<reference evidence="4" key="1">
    <citation type="journal article" date="2017" name="Acta Aliment.">
        <title>Plant polysaccharide degrading enzyme system of Thermpbifida cellulosilytica TB100 revealed by de novo genome project data.</title>
        <authorList>
            <person name="Toth A."/>
            <person name="Baka E."/>
            <person name="Luzics S."/>
            <person name="Bata-Vidacs I."/>
            <person name="Nagy I."/>
            <person name="Balint B."/>
            <person name="Herceg R."/>
            <person name="Olasz F."/>
            <person name="Wilk T."/>
            <person name="Nagy T."/>
            <person name="Kriszt B."/>
            <person name="Nagy I."/>
            <person name="Kukolya J."/>
        </authorList>
    </citation>
    <scope>NUCLEOTIDE SEQUENCE [LARGE SCALE GENOMIC DNA]</scope>
    <source>
        <strain evidence="4">TB100</strain>
    </source>
</reference>